<keyword evidence="9" id="KW-1185">Reference proteome</keyword>
<keyword evidence="2" id="KW-0813">Transport</keyword>
<dbReference type="Pfam" id="PF01061">
    <property type="entry name" value="ABC2_membrane"/>
    <property type="match status" value="1"/>
</dbReference>
<comment type="caution">
    <text evidence="8">The sequence shown here is derived from an EMBL/GenBank/DDBJ whole genome shotgun (WGS) entry which is preliminary data.</text>
</comment>
<evidence type="ECO:0000313" key="9">
    <source>
        <dbReference type="Proteomes" id="UP001516023"/>
    </source>
</evidence>
<accession>A0ABD3R013</accession>
<evidence type="ECO:0000256" key="4">
    <source>
        <dbReference type="ARBA" id="ARBA00022989"/>
    </source>
</evidence>
<comment type="subcellular location">
    <subcellularLocation>
        <location evidence="1">Membrane</location>
        <topology evidence="1">Multi-pass membrane protein</topology>
    </subcellularLocation>
</comment>
<keyword evidence="3 6" id="KW-0812">Transmembrane</keyword>
<dbReference type="Proteomes" id="UP001516023">
    <property type="component" value="Unassembled WGS sequence"/>
</dbReference>
<evidence type="ECO:0000256" key="5">
    <source>
        <dbReference type="ARBA" id="ARBA00023136"/>
    </source>
</evidence>
<feature type="transmembrane region" description="Helical" evidence="6">
    <location>
        <begin position="119"/>
        <end position="140"/>
    </location>
</feature>
<keyword evidence="4 6" id="KW-1133">Transmembrane helix</keyword>
<dbReference type="EMBL" id="JABMIG020000001">
    <property type="protein sequence ID" value="KAL3805930.1"/>
    <property type="molecule type" value="Genomic_DNA"/>
</dbReference>
<organism evidence="8 9">
    <name type="scientific">Cyclotella cryptica</name>
    <dbReference type="NCBI Taxonomy" id="29204"/>
    <lineage>
        <taxon>Eukaryota</taxon>
        <taxon>Sar</taxon>
        <taxon>Stramenopiles</taxon>
        <taxon>Ochrophyta</taxon>
        <taxon>Bacillariophyta</taxon>
        <taxon>Coscinodiscophyceae</taxon>
        <taxon>Thalassiosirophycidae</taxon>
        <taxon>Stephanodiscales</taxon>
        <taxon>Stephanodiscaceae</taxon>
        <taxon>Cyclotella</taxon>
    </lineage>
</organism>
<feature type="transmembrane region" description="Helical" evidence="6">
    <location>
        <begin position="91"/>
        <end position="107"/>
    </location>
</feature>
<protein>
    <recommendedName>
        <fullName evidence="7">ABC-2 type transporter transmembrane domain-containing protein</fullName>
    </recommendedName>
</protein>
<dbReference type="PANTHER" id="PTHR19241">
    <property type="entry name" value="ATP-BINDING CASSETTE TRANSPORTER"/>
    <property type="match status" value="1"/>
</dbReference>
<reference evidence="8 9" key="1">
    <citation type="journal article" date="2020" name="G3 (Bethesda)">
        <title>Improved Reference Genome for Cyclotella cryptica CCMP332, a Model for Cell Wall Morphogenesis, Salinity Adaptation, and Lipid Production in Diatoms (Bacillariophyta).</title>
        <authorList>
            <person name="Roberts W.R."/>
            <person name="Downey K.M."/>
            <person name="Ruck E.C."/>
            <person name="Traller J.C."/>
            <person name="Alverson A.J."/>
        </authorList>
    </citation>
    <scope>NUCLEOTIDE SEQUENCE [LARGE SCALE GENOMIC DNA]</scope>
    <source>
        <strain evidence="8 9">CCMP332</strain>
    </source>
</reference>
<dbReference type="AlphaFoldDB" id="A0ABD3R013"/>
<gene>
    <name evidence="8" type="ORF">HJC23_007891</name>
</gene>
<proteinExistence type="predicted"/>
<keyword evidence="5 6" id="KW-0472">Membrane</keyword>
<evidence type="ECO:0000256" key="3">
    <source>
        <dbReference type="ARBA" id="ARBA00022692"/>
    </source>
</evidence>
<feature type="transmembrane region" description="Helical" evidence="6">
    <location>
        <begin position="203"/>
        <end position="225"/>
    </location>
</feature>
<name>A0ABD3R013_9STRA</name>
<feature type="transmembrane region" description="Helical" evidence="6">
    <location>
        <begin position="6"/>
        <end position="28"/>
    </location>
</feature>
<sequence>MTSLLSTIFIAFIIIGVLSITSVLPVMLSIRDMYYRHKAAGMLSSSSVARALATAEKRFILIASALFCLVFIPVSGIVLDSEVKKRAGQSFAFWGFFTFNMAIYSYIGQLFMCLVRGPATAQILCSIFIGINNFFSGLIVRPQQMGLVMSVFYNDNRQVIVGQGSDYYDALNCNSISVDGECQVTVSEYVNVFFGGQFSRDHIARNAIILGGILLVVRISTFVALKKLTYSGK</sequence>
<evidence type="ECO:0000259" key="7">
    <source>
        <dbReference type="Pfam" id="PF01061"/>
    </source>
</evidence>
<evidence type="ECO:0000313" key="8">
    <source>
        <dbReference type="EMBL" id="KAL3805930.1"/>
    </source>
</evidence>
<dbReference type="GO" id="GO:0016020">
    <property type="term" value="C:membrane"/>
    <property type="evidence" value="ECO:0007669"/>
    <property type="project" value="UniProtKB-SubCell"/>
</dbReference>
<feature type="transmembrane region" description="Helical" evidence="6">
    <location>
        <begin position="59"/>
        <end position="79"/>
    </location>
</feature>
<evidence type="ECO:0000256" key="1">
    <source>
        <dbReference type="ARBA" id="ARBA00004141"/>
    </source>
</evidence>
<evidence type="ECO:0000256" key="6">
    <source>
        <dbReference type="SAM" id="Phobius"/>
    </source>
</evidence>
<evidence type="ECO:0000256" key="2">
    <source>
        <dbReference type="ARBA" id="ARBA00022448"/>
    </source>
</evidence>
<dbReference type="InterPro" id="IPR013525">
    <property type="entry name" value="ABC2_TM"/>
</dbReference>
<feature type="domain" description="ABC-2 type transporter transmembrane" evidence="7">
    <location>
        <begin position="8"/>
        <end position="151"/>
    </location>
</feature>